<proteinExistence type="predicted"/>
<dbReference type="RefSeq" id="WP_282878741.1">
    <property type="nucleotide sequence ID" value="NZ_CP133164.1"/>
</dbReference>
<evidence type="ECO:0008006" key="3">
    <source>
        <dbReference type="Google" id="ProtNLM"/>
    </source>
</evidence>
<protein>
    <recommendedName>
        <fullName evidence="3">Phage tail protein</fullName>
    </recommendedName>
</protein>
<dbReference type="CDD" id="cd19958">
    <property type="entry name" value="pyocin_knob"/>
    <property type="match status" value="1"/>
</dbReference>
<keyword evidence="2" id="KW-1185">Reference proteome</keyword>
<dbReference type="EMBL" id="CP133164">
    <property type="protein sequence ID" value="WMN18985.1"/>
    <property type="molecule type" value="Genomic_DNA"/>
</dbReference>
<reference evidence="1 2" key="1">
    <citation type="journal article" date="2023" name="Access Microbiol">
        <title>The genome of a steinernematid-associated Pseudomonas piscis bacterium encodes the biosynthesis of insect toxins.</title>
        <authorList>
            <person name="Awori R.M."/>
            <person name="Hendre P."/>
            <person name="Amugune N.O."/>
        </authorList>
    </citation>
    <scope>NUCLEOTIDE SEQUENCE [LARGE SCALE GENOMIC DNA]</scope>
    <source>
        <strain evidence="1 2">75</strain>
    </source>
</reference>
<dbReference type="SUPFAM" id="SSF50017">
    <property type="entry name" value="gp9"/>
    <property type="match status" value="1"/>
</dbReference>
<dbReference type="InterPro" id="IPR036240">
    <property type="entry name" value="Gp9-like_sf"/>
</dbReference>
<organism evidence="1 2">
    <name type="scientific">Pseudomonas piscis</name>
    <dbReference type="NCBI Taxonomy" id="2614538"/>
    <lineage>
        <taxon>Bacteria</taxon>
        <taxon>Pseudomonadati</taxon>
        <taxon>Pseudomonadota</taxon>
        <taxon>Gammaproteobacteria</taxon>
        <taxon>Pseudomonadales</taxon>
        <taxon>Pseudomonadaceae</taxon>
        <taxon>Pseudomonas</taxon>
    </lineage>
</organism>
<dbReference type="Proteomes" id="UP001237292">
    <property type="component" value="Chromosome"/>
</dbReference>
<evidence type="ECO:0000313" key="1">
    <source>
        <dbReference type="EMBL" id="WMN18985.1"/>
    </source>
</evidence>
<sequence length="540" mass="57619">MTLKTIKAGAQPNDGTGDNLRTGAQIINENFAELDQRAAQATAQLSSIETGATRNRPDAELLARANHTGAQPASTISDFSPAVKAILQQYGLAEKIRDIPEGQLNGLSVNTFTFCRPAGAGILPSQVNHYVIHLQLNDAGFAMQIAVNFLSGKSYSRIKDNGNWQAQWVAGIAKGDYGVGAKDDAPFVGVNQNPDTYLTGGYAVGQFTILGTSLTGVLITQAGSNSTAAAQQFVDWASGKMYSRGKSSNAWSPWRALVHAGEFGIGADANAPPGNTMNNFPGSGIYGWAGSYTGAPKSSANGQYIHLNGVNNSTTNRATQLALSHDSDEVWYRRDIQGWQPWKKLVMQGDYGVGATSLQACNDANVIEATGDLLLHPGTLNGPTPGIYGTIRTTFYERSSGNFTQLALASNGVGMFYRGCINGLVQPWMRINEESITNSNGTAVKFSDGTMICWKESSTIQTTSNQVSTGVFLGAAEIFTFPVPFVTIGVVIPSVSYSAYAYCWGSVGEGNNLNQCRIVGFSHAANAQYQAKYFAVGRWR</sequence>
<evidence type="ECO:0000313" key="2">
    <source>
        <dbReference type="Proteomes" id="UP001237292"/>
    </source>
</evidence>
<accession>A0ABY9NKZ3</accession>
<gene>
    <name evidence="1" type="ORF">QL104_06135</name>
</gene>
<name>A0ABY9NKZ3_9PSED</name>